<name>A0ACC1P5H6_9APHY</name>
<keyword evidence="2" id="KW-1185">Reference proteome</keyword>
<sequence>MLRRAWKPVLGTTVLAHPRDYDPSTSRRWDLTAKRQNRSPPPSPSSPRTRSDARLRQHAESHSVMRHGGIVWKSDTAYLPSNDPIEDASNSMLIERDASDTAPPGDYLFFAVMDGTGLASRINDPKASTSDAGLLHKAKSLLSRSSTPYDTNPANVARAIEAAFTKLDAQIVNAPLEILYHSIDQEALKKKLIPDLSNHPLAESSIRTAMSGSCALLALLDTSNRNMYVACTGDSRAVAGVYEETEDGKGVWRVEVLTEDQTGRNPNELKRIQSEHPADEADALSETVVSSVASSPAERSVTPATNGRVRPKRSSTRHSWSRRAKLCALRHRHSRPRHM</sequence>
<dbReference type="EMBL" id="JANSHE010003301">
    <property type="protein sequence ID" value="KAJ2986669.1"/>
    <property type="molecule type" value="Genomic_DNA"/>
</dbReference>
<reference evidence="1" key="1">
    <citation type="submission" date="2022-08" db="EMBL/GenBank/DDBJ databases">
        <title>Genome Sequence of Pycnoporus sanguineus.</title>
        <authorList>
            <person name="Buettner E."/>
        </authorList>
    </citation>
    <scope>NUCLEOTIDE SEQUENCE</scope>
    <source>
        <strain evidence="1">CG-C14</strain>
    </source>
</reference>
<accession>A0ACC1P5H6</accession>
<evidence type="ECO:0000313" key="1">
    <source>
        <dbReference type="EMBL" id="KAJ2986669.1"/>
    </source>
</evidence>
<gene>
    <name evidence="1" type="ORF">NUW54_g9679</name>
</gene>
<evidence type="ECO:0000313" key="2">
    <source>
        <dbReference type="Proteomes" id="UP001144978"/>
    </source>
</evidence>
<comment type="caution">
    <text evidence="1">The sequence shown here is derived from an EMBL/GenBank/DDBJ whole genome shotgun (WGS) entry which is preliminary data.</text>
</comment>
<protein>
    <submittedName>
        <fullName evidence="1">Uncharacterized protein</fullName>
    </submittedName>
</protein>
<organism evidence="1 2">
    <name type="scientific">Trametes sanguinea</name>
    <dbReference type="NCBI Taxonomy" id="158606"/>
    <lineage>
        <taxon>Eukaryota</taxon>
        <taxon>Fungi</taxon>
        <taxon>Dikarya</taxon>
        <taxon>Basidiomycota</taxon>
        <taxon>Agaricomycotina</taxon>
        <taxon>Agaricomycetes</taxon>
        <taxon>Polyporales</taxon>
        <taxon>Polyporaceae</taxon>
        <taxon>Trametes</taxon>
    </lineage>
</organism>
<dbReference type="Proteomes" id="UP001144978">
    <property type="component" value="Unassembled WGS sequence"/>
</dbReference>
<proteinExistence type="predicted"/>